<reference evidence="1 2" key="1">
    <citation type="submission" date="2017-04" db="EMBL/GenBank/DDBJ databases">
        <authorList>
            <person name="Afonso C.L."/>
            <person name="Miller P.J."/>
            <person name="Scott M.A."/>
            <person name="Spackman E."/>
            <person name="Goraichik I."/>
            <person name="Dimitrov K.M."/>
            <person name="Suarez D.L."/>
            <person name="Swayne D.E."/>
        </authorList>
    </citation>
    <scope>NUCLEOTIDE SEQUENCE [LARGE SCALE GENOMIC DNA]</scope>
    <source>
        <strain evidence="1 2">DSM 13146</strain>
    </source>
</reference>
<protein>
    <recommendedName>
        <fullName evidence="3">Hpr(Ser) kinase/phosphatase</fullName>
    </recommendedName>
</protein>
<dbReference type="Gene3D" id="3.40.50.300">
    <property type="entry name" value="P-loop containing nucleotide triphosphate hydrolases"/>
    <property type="match status" value="1"/>
</dbReference>
<organism evidence="1 2">
    <name type="scientific">Desulfacinum hydrothermale DSM 13146</name>
    <dbReference type="NCBI Taxonomy" id="1121390"/>
    <lineage>
        <taxon>Bacteria</taxon>
        <taxon>Pseudomonadati</taxon>
        <taxon>Thermodesulfobacteriota</taxon>
        <taxon>Syntrophobacteria</taxon>
        <taxon>Syntrophobacterales</taxon>
        <taxon>Syntrophobacteraceae</taxon>
        <taxon>Desulfacinum</taxon>
    </lineage>
</organism>
<dbReference type="OrthoDB" id="4544211at2"/>
<evidence type="ECO:0000313" key="1">
    <source>
        <dbReference type="EMBL" id="SMC20977.1"/>
    </source>
</evidence>
<dbReference type="Proteomes" id="UP000192783">
    <property type="component" value="Unassembled WGS sequence"/>
</dbReference>
<dbReference type="EMBL" id="FWXF01000004">
    <property type="protein sequence ID" value="SMC20977.1"/>
    <property type="molecule type" value="Genomic_DNA"/>
</dbReference>
<proteinExistence type="predicted"/>
<dbReference type="InterPro" id="IPR027600">
    <property type="entry name" value="HprK-rel_A"/>
</dbReference>
<dbReference type="InterPro" id="IPR027417">
    <property type="entry name" value="P-loop_NTPase"/>
</dbReference>
<gene>
    <name evidence="1" type="ORF">SAMN02746041_01077</name>
</gene>
<evidence type="ECO:0008006" key="3">
    <source>
        <dbReference type="Google" id="ProtNLM"/>
    </source>
</evidence>
<evidence type="ECO:0000313" key="2">
    <source>
        <dbReference type="Proteomes" id="UP000192783"/>
    </source>
</evidence>
<keyword evidence="2" id="KW-1185">Reference proteome</keyword>
<sequence>MTVGDPSLERLTFLMARGRFFYEVGPFRVRLKSSAPALARFFHSHYAAFPQYDSGGFADFHIRIERPRSLRRWIRQQLLFFLDDHRPFHPYPHSMAVPLLEWGLNWCIAGHAHWALLIHSAVVERNGRACLLIGKPESGKSTLCALLIHRGWRLLSDEFALLDPSSGHLLPLPRPVSLKGSSIQVVQAQAPGLTVGGFCFNEGPNEEMAYVVPPPDAVRRMHEPAEPSVLVFPRFQSGKNLTVHSMPPSRTAYALAENAFNYSILGLEGFRLLAFLVEKCPAYELSYGEGSDVLDWFEALP</sequence>
<dbReference type="STRING" id="1121390.SAMN02746041_01077"/>
<accession>A0A1W1XAU4</accession>
<dbReference type="AlphaFoldDB" id="A0A1W1XAU4"/>
<name>A0A1W1XAU4_9BACT</name>
<dbReference type="SUPFAM" id="SSF53795">
    <property type="entry name" value="PEP carboxykinase-like"/>
    <property type="match status" value="1"/>
</dbReference>
<dbReference type="NCBIfam" id="TIGR04352">
    <property type="entry name" value="HprK_rel_A"/>
    <property type="match status" value="1"/>
</dbReference>